<name>A0ABU6CVH7_9GAMM</name>
<evidence type="ECO:0000313" key="2">
    <source>
        <dbReference type="Proteomes" id="UP001308005"/>
    </source>
</evidence>
<reference evidence="2" key="1">
    <citation type="submission" date="2023-07" db="EMBL/GenBank/DDBJ databases">
        <title>The carbon used by Thiothrix.</title>
        <authorList>
            <person name="Chen L."/>
        </authorList>
    </citation>
    <scope>NUCLEOTIDE SEQUENCE [LARGE SCALE GENOMIC DNA]</scope>
</reference>
<evidence type="ECO:0000313" key="1">
    <source>
        <dbReference type="EMBL" id="MEB4590821.1"/>
    </source>
</evidence>
<protein>
    <submittedName>
        <fullName evidence="1">Uncharacterized protein</fullName>
    </submittedName>
</protein>
<comment type="caution">
    <text evidence="1">The sequence shown here is derived from an EMBL/GenBank/DDBJ whole genome shotgun (WGS) entry which is preliminary data.</text>
</comment>
<dbReference type="Proteomes" id="UP001308005">
    <property type="component" value="Unassembled WGS sequence"/>
</dbReference>
<keyword evidence="2" id="KW-1185">Reference proteome</keyword>
<dbReference type="RefSeq" id="WP_324694185.1">
    <property type="nucleotide sequence ID" value="NZ_JAYMYJ010000066.1"/>
</dbReference>
<dbReference type="EMBL" id="JAYMYJ010000066">
    <property type="protein sequence ID" value="MEB4590821.1"/>
    <property type="molecule type" value="Genomic_DNA"/>
</dbReference>
<proteinExistence type="predicted"/>
<gene>
    <name evidence="1" type="ORF">VSS37_07515</name>
</gene>
<organism evidence="1 2">
    <name type="scientific">Candidatus Thiothrix phosphatis</name>
    <dbReference type="NCBI Taxonomy" id="3112415"/>
    <lineage>
        <taxon>Bacteria</taxon>
        <taxon>Pseudomonadati</taxon>
        <taxon>Pseudomonadota</taxon>
        <taxon>Gammaproteobacteria</taxon>
        <taxon>Thiotrichales</taxon>
        <taxon>Thiotrichaceae</taxon>
        <taxon>Thiothrix</taxon>
    </lineage>
</organism>
<sequence length="42" mass="4564">MSMVGLVVFAIIVLAACYTTCCLHQGEGRKNVLPEIEKAKLL</sequence>
<accession>A0ABU6CVH7</accession>